<dbReference type="InterPro" id="IPR028082">
    <property type="entry name" value="Peripla_BP_I"/>
</dbReference>
<sequence>MVGKKTFKTIISMLLIGTTLFGCGASSTPVNTMGEKPKNKVKIGITQFIEHDALDSARKGFIEGLKSKGYEDGKNIEIDYQNSQGDMQIAQTIAQNFASKDKDLIFAIATPSAQAALNATKEIPIVITAVTDPVKSGLAQSMESSQNNVTGTSDAVSIKTQFELIKDLAPKAKSIGIIYNTSESNSEIQMEEAKNVSKEMNLNVIAAGVTNVNEINQAIDSILSKIDVLYVFTDNVVASSIPLLVDKCYNKGIPIIGSERGQVLSGALATVGIDYFKLGFQSALSAVEVINGKKPSEVPLSTLKEMTLSINEDAIKKLNINIPSSILDKSEKVKNEIK</sequence>
<organism evidence="2 3">
    <name type="scientific">Clostridium malenominatum</name>
    <dbReference type="NCBI Taxonomy" id="1539"/>
    <lineage>
        <taxon>Bacteria</taxon>
        <taxon>Bacillati</taxon>
        <taxon>Bacillota</taxon>
        <taxon>Clostridia</taxon>
        <taxon>Eubacteriales</taxon>
        <taxon>Clostridiaceae</taxon>
        <taxon>Clostridium</taxon>
    </lineage>
</organism>
<dbReference type="InterPro" id="IPR007487">
    <property type="entry name" value="ABC_transpt-TYRBP-like"/>
</dbReference>
<dbReference type="PANTHER" id="PTHR35271:SF1">
    <property type="entry name" value="ABC TRANSPORTER, SUBSTRATE-BINDING LIPOPROTEIN"/>
    <property type="match status" value="1"/>
</dbReference>
<evidence type="ECO:0000313" key="2">
    <source>
        <dbReference type="EMBL" id="GAA0723263.1"/>
    </source>
</evidence>
<feature type="signal peptide" evidence="1">
    <location>
        <begin position="1"/>
        <end position="24"/>
    </location>
</feature>
<dbReference type="Pfam" id="PF04392">
    <property type="entry name" value="ABC_sub_bind"/>
    <property type="match status" value="1"/>
</dbReference>
<dbReference type="PANTHER" id="PTHR35271">
    <property type="entry name" value="ABC TRANSPORTER, SUBSTRATE-BINDING LIPOPROTEIN-RELATED"/>
    <property type="match status" value="1"/>
</dbReference>
<dbReference type="Gene3D" id="3.40.50.2300">
    <property type="match status" value="2"/>
</dbReference>
<dbReference type="CDD" id="cd06325">
    <property type="entry name" value="PBP1_ABC_unchar_transporter"/>
    <property type="match status" value="1"/>
</dbReference>
<gene>
    <name evidence="2" type="ORF">GCM10008905_15670</name>
</gene>
<protein>
    <submittedName>
        <fullName evidence="2">ABC transporter substrate-binding protein</fullName>
    </submittedName>
</protein>
<dbReference type="RefSeq" id="WP_343768559.1">
    <property type="nucleotide sequence ID" value="NZ_BAAACF010000001.1"/>
</dbReference>
<evidence type="ECO:0000256" key="1">
    <source>
        <dbReference type="SAM" id="SignalP"/>
    </source>
</evidence>
<keyword evidence="3" id="KW-1185">Reference proteome</keyword>
<reference evidence="2 3" key="1">
    <citation type="journal article" date="2019" name="Int. J. Syst. Evol. Microbiol.">
        <title>The Global Catalogue of Microorganisms (GCM) 10K type strain sequencing project: providing services to taxonomists for standard genome sequencing and annotation.</title>
        <authorList>
            <consortium name="The Broad Institute Genomics Platform"/>
            <consortium name="The Broad Institute Genome Sequencing Center for Infectious Disease"/>
            <person name="Wu L."/>
            <person name="Ma J."/>
        </authorList>
    </citation>
    <scope>NUCLEOTIDE SEQUENCE [LARGE SCALE GENOMIC DNA]</scope>
    <source>
        <strain evidence="2 3">JCM 1405</strain>
    </source>
</reference>
<keyword evidence="1" id="KW-0732">Signal</keyword>
<dbReference type="EMBL" id="BAAACF010000001">
    <property type="protein sequence ID" value="GAA0723263.1"/>
    <property type="molecule type" value="Genomic_DNA"/>
</dbReference>
<dbReference type="Proteomes" id="UP001500339">
    <property type="component" value="Unassembled WGS sequence"/>
</dbReference>
<proteinExistence type="predicted"/>
<evidence type="ECO:0000313" key="3">
    <source>
        <dbReference type="Proteomes" id="UP001500339"/>
    </source>
</evidence>
<dbReference type="PROSITE" id="PS51257">
    <property type="entry name" value="PROKAR_LIPOPROTEIN"/>
    <property type="match status" value="1"/>
</dbReference>
<comment type="caution">
    <text evidence="2">The sequence shown here is derived from an EMBL/GenBank/DDBJ whole genome shotgun (WGS) entry which is preliminary data.</text>
</comment>
<accession>A0ABN1IXJ8</accession>
<name>A0ABN1IXJ8_9CLOT</name>
<feature type="chain" id="PRO_5046885934" evidence="1">
    <location>
        <begin position="25"/>
        <end position="338"/>
    </location>
</feature>
<dbReference type="SUPFAM" id="SSF53822">
    <property type="entry name" value="Periplasmic binding protein-like I"/>
    <property type="match status" value="1"/>
</dbReference>